<dbReference type="AlphaFoldDB" id="A0A397SAP0"/>
<keyword evidence="2" id="KW-1185">Reference proteome</keyword>
<accession>A0A397SAP0</accession>
<evidence type="ECO:0000313" key="2">
    <source>
        <dbReference type="Proteomes" id="UP000265703"/>
    </source>
</evidence>
<comment type="caution">
    <text evidence="1">The sequence shown here is derived from an EMBL/GenBank/DDBJ whole genome shotgun (WGS) entry which is preliminary data.</text>
</comment>
<name>A0A397SAP0_9GLOM</name>
<dbReference type="EMBL" id="QKYT01000575">
    <property type="protein sequence ID" value="RIA83393.1"/>
    <property type="molecule type" value="Genomic_DNA"/>
</dbReference>
<protein>
    <submittedName>
        <fullName evidence="1">Uncharacterized protein</fullName>
    </submittedName>
</protein>
<organism evidence="1 2">
    <name type="scientific">Glomus cerebriforme</name>
    <dbReference type="NCBI Taxonomy" id="658196"/>
    <lineage>
        <taxon>Eukaryota</taxon>
        <taxon>Fungi</taxon>
        <taxon>Fungi incertae sedis</taxon>
        <taxon>Mucoromycota</taxon>
        <taxon>Glomeromycotina</taxon>
        <taxon>Glomeromycetes</taxon>
        <taxon>Glomerales</taxon>
        <taxon>Glomeraceae</taxon>
        <taxon>Glomus</taxon>
    </lineage>
</organism>
<sequence>MEVSSQNSHLMYLLKESLAPRLGKPKHSALKMETEIFSSEIRNGNIASVNWD</sequence>
<dbReference type="Proteomes" id="UP000265703">
    <property type="component" value="Unassembled WGS sequence"/>
</dbReference>
<evidence type="ECO:0000313" key="1">
    <source>
        <dbReference type="EMBL" id="RIA83393.1"/>
    </source>
</evidence>
<proteinExistence type="predicted"/>
<reference evidence="1" key="1">
    <citation type="submission" date="2018-06" db="EMBL/GenBank/DDBJ databases">
        <title>Comparative genomics reveals the genomic features of Rhizophagus irregularis, R. cerebriforme, R. diaphanum and Gigaspora rosea, and their symbiotic lifestyle signature.</title>
        <authorList>
            <person name="Morin E."/>
            <person name="San Clemente H."/>
            <person name="Chen E.C.H."/>
            <person name="De La Providencia I."/>
            <person name="Hainaut M."/>
            <person name="Kuo A."/>
            <person name="Kohler A."/>
            <person name="Murat C."/>
            <person name="Tang N."/>
            <person name="Roy S."/>
            <person name="Loubradou J."/>
            <person name="Henrissat B."/>
            <person name="Grigoriev I.V."/>
            <person name="Corradi N."/>
            <person name="Roux C."/>
            <person name="Martin F.M."/>
        </authorList>
    </citation>
    <scope>NUCLEOTIDE SEQUENCE [LARGE SCALE GENOMIC DNA]</scope>
    <source>
        <strain evidence="1">DAOM 227022</strain>
    </source>
</reference>
<gene>
    <name evidence="1" type="ORF">C1645_833879</name>
</gene>